<evidence type="ECO:0000256" key="1">
    <source>
        <dbReference type="ARBA" id="ARBA00022722"/>
    </source>
</evidence>
<reference evidence="6 7" key="1">
    <citation type="journal article" date="2019" name="Int. J. Syst. Evol. Microbiol.">
        <title>The Global Catalogue of Microorganisms (GCM) 10K type strain sequencing project: providing services to taxonomists for standard genome sequencing and annotation.</title>
        <authorList>
            <consortium name="The Broad Institute Genomics Platform"/>
            <consortium name="The Broad Institute Genome Sequencing Center for Infectious Disease"/>
            <person name="Wu L."/>
            <person name="Ma J."/>
        </authorList>
    </citation>
    <scope>NUCLEOTIDE SEQUENCE [LARGE SCALE GENOMIC DNA]</scope>
    <source>
        <strain evidence="6 7">JCM 15749</strain>
    </source>
</reference>
<dbReference type="PANTHER" id="PTHR12302">
    <property type="entry name" value="EBNA2 BINDING PROTEIN P100"/>
    <property type="match status" value="1"/>
</dbReference>
<keyword evidence="7" id="KW-1185">Reference proteome</keyword>
<keyword evidence="4" id="KW-0812">Transmembrane</keyword>
<sequence length="178" mass="18862">MPSTGDDVTARARLAVVAATAVAATGVLTWWTSQEPQSATTESQDAVVERVVDGDTLLLADGERVRVLGIDAPEAARDGRPAECGADEATAAARRLVEGRPVRLRSDPGQADRDDFDRLLRYVETPDGTDLGLNLVTEGHARVFAPRGDVARQSSLERAEAQARDRGVGTWTCSPPGA</sequence>
<dbReference type="SMART" id="SM00318">
    <property type="entry name" value="SNc"/>
    <property type="match status" value="1"/>
</dbReference>
<dbReference type="Proteomes" id="UP001501480">
    <property type="component" value="Unassembled WGS sequence"/>
</dbReference>
<dbReference type="SUPFAM" id="SSF50199">
    <property type="entry name" value="Staphylococcal nuclease"/>
    <property type="match status" value="1"/>
</dbReference>
<evidence type="ECO:0000313" key="6">
    <source>
        <dbReference type="EMBL" id="GAA2075267.1"/>
    </source>
</evidence>
<gene>
    <name evidence="6" type="ORF">GCM10009821_12890</name>
</gene>
<name>A0ABN2VWT6_9ACTN</name>
<evidence type="ECO:0000256" key="4">
    <source>
        <dbReference type="SAM" id="Phobius"/>
    </source>
</evidence>
<dbReference type="Gene3D" id="2.40.50.90">
    <property type="match status" value="1"/>
</dbReference>
<protein>
    <recommendedName>
        <fullName evidence="5">TNase-like domain-containing protein</fullName>
    </recommendedName>
</protein>
<evidence type="ECO:0000256" key="2">
    <source>
        <dbReference type="ARBA" id="ARBA00022759"/>
    </source>
</evidence>
<evidence type="ECO:0000313" key="7">
    <source>
        <dbReference type="Proteomes" id="UP001501480"/>
    </source>
</evidence>
<keyword evidence="4" id="KW-0472">Membrane</keyword>
<proteinExistence type="predicted"/>
<keyword evidence="3" id="KW-0378">Hydrolase</keyword>
<feature type="domain" description="TNase-like" evidence="5">
    <location>
        <begin position="42"/>
        <end position="173"/>
    </location>
</feature>
<dbReference type="EMBL" id="BAAAPY010000003">
    <property type="protein sequence ID" value="GAA2075267.1"/>
    <property type="molecule type" value="Genomic_DNA"/>
</dbReference>
<dbReference type="Pfam" id="PF00565">
    <property type="entry name" value="SNase"/>
    <property type="match status" value="1"/>
</dbReference>
<dbReference type="PROSITE" id="PS50830">
    <property type="entry name" value="TNASE_3"/>
    <property type="match status" value="1"/>
</dbReference>
<dbReference type="PANTHER" id="PTHR12302:SF3">
    <property type="entry name" value="SERINE_THREONINE-PROTEIN KINASE 31"/>
    <property type="match status" value="1"/>
</dbReference>
<accession>A0ABN2VWT6</accession>
<comment type="caution">
    <text evidence="6">The sequence shown here is derived from an EMBL/GenBank/DDBJ whole genome shotgun (WGS) entry which is preliminary data.</text>
</comment>
<evidence type="ECO:0000259" key="5">
    <source>
        <dbReference type="PROSITE" id="PS50830"/>
    </source>
</evidence>
<keyword evidence="1" id="KW-0540">Nuclease</keyword>
<organism evidence="6 7">
    <name type="scientific">Aeromicrobium halocynthiae</name>
    <dbReference type="NCBI Taxonomy" id="560557"/>
    <lineage>
        <taxon>Bacteria</taxon>
        <taxon>Bacillati</taxon>
        <taxon>Actinomycetota</taxon>
        <taxon>Actinomycetes</taxon>
        <taxon>Propionibacteriales</taxon>
        <taxon>Nocardioidaceae</taxon>
        <taxon>Aeromicrobium</taxon>
    </lineage>
</organism>
<feature type="transmembrane region" description="Helical" evidence="4">
    <location>
        <begin position="12"/>
        <end position="31"/>
    </location>
</feature>
<keyword evidence="4" id="KW-1133">Transmembrane helix</keyword>
<evidence type="ECO:0000256" key="3">
    <source>
        <dbReference type="ARBA" id="ARBA00022801"/>
    </source>
</evidence>
<keyword evidence="2" id="KW-0255">Endonuclease</keyword>
<dbReference type="InterPro" id="IPR035437">
    <property type="entry name" value="SNase_OB-fold_sf"/>
</dbReference>
<dbReference type="InterPro" id="IPR016071">
    <property type="entry name" value="Staphylococal_nuclease_OB-fold"/>
</dbReference>